<evidence type="ECO:0000313" key="3">
    <source>
        <dbReference type="EMBL" id="MBD1318485.1"/>
    </source>
</evidence>
<name>A0ABR7W6N4_9ACTN</name>
<dbReference type="Pfam" id="PF00781">
    <property type="entry name" value="DAGK_cat"/>
    <property type="match status" value="1"/>
</dbReference>
<dbReference type="Gene3D" id="3.40.50.10330">
    <property type="entry name" value="Probable inorganic polyphosphate/atp-NAD kinase, domain 1"/>
    <property type="match status" value="1"/>
</dbReference>
<evidence type="ECO:0000256" key="1">
    <source>
        <dbReference type="SAM" id="Phobius"/>
    </source>
</evidence>
<feature type="transmembrane region" description="Helical" evidence="1">
    <location>
        <begin position="95"/>
        <end position="117"/>
    </location>
</feature>
<accession>A0ABR7W6N4</accession>
<keyword evidence="3" id="KW-0808">Transferase</keyword>
<dbReference type="Proteomes" id="UP000602395">
    <property type="component" value="Unassembled WGS sequence"/>
</dbReference>
<dbReference type="InterPro" id="IPR017438">
    <property type="entry name" value="ATP-NAD_kinase_N"/>
</dbReference>
<dbReference type="SUPFAM" id="SSF111331">
    <property type="entry name" value="NAD kinase/diacylglycerol kinase-like"/>
    <property type="match status" value="1"/>
</dbReference>
<dbReference type="PROSITE" id="PS50146">
    <property type="entry name" value="DAGK"/>
    <property type="match status" value="1"/>
</dbReference>
<dbReference type="EMBL" id="JACWMS010000001">
    <property type="protein sequence ID" value="MBD1318485.1"/>
    <property type="molecule type" value="Genomic_DNA"/>
</dbReference>
<proteinExistence type="predicted"/>
<sequence>MQSTPASVPGLDRRLSAGIALTGVALMAVVVVGFVITRGIDVVIGLIGFGIATAGAWWVITERAVRRLGGAIAVAVGMAVIAVALTQALADPATVAVRLLTAGAVLAVATGCARYALAPDLHALDLTRESRRPAKPVLICNPKSGGGKVERFGIVSAARDLGVEVLVLGPDDDLEQLARDAVARGADCLGMAGGDGSQALVASVAVENGLPFVCISAGTRNHFALDLGLDREDPKAGLLAFRDAVERRVDHATVNGRLFVNNVSLGVYATVVHESSYRAEKAQTFATMLPDLLGRTAEPFDLQFTSPTGDEVDGSFVILVSNNPYTATASLDAATRRAMDTGRLGVIAISTSTGAEAARLLTRSALGLRRTSRFWHEFATEEFEIRSRGGRAFVGIDGEALELTTPLRFRSHPRELRLLVPAGNRAAAARRRARAVDLRSLVDLTRGQAPRM</sequence>
<dbReference type="RefSeq" id="WP_190265633.1">
    <property type="nucleotide sequence ID" value="NZ_BAABAD010000003.1"/>
</dbReference>
<keyword evidence="3" id="KW-0418">Kinase</keyword>
<keyword evidence="1" id="KW-0472">Membrane</keyword>
<evidence type="ECO:0000313" key="4">
    <source>
        <dbReference type="Proteomes" id="UP000602395"/>
    </source>
</evidence>
<gene>
    <name evidence="3" type="ORF">IDF66_02715</name>
</gene>
<dbReference type="Gene3D" id="2.60.200.40">
    <property type="match status" value="1"/>
</dbReference>
<reference evidence="3 4" key="1">
    <citation type="submission" date="2020-09" db="EMBL/GenBank/DDBJ databases">
        <title>Novel species in genus Gordonia.</title>
        <authorList>
            <person name="Zhang G."/>
        </authorList>
    </citation>
    <scope>NUCLEOTIDE SEQUENCE [LARGE SCALE GENOMIC DNA]</scope>
    <source>
        <strain evidence="3 4">ON-33</strain>
    </source>
</reference>
<feature type="transmembrane region" description="Helical" evidence="1">
    <location>
        <begin position="15"/>
        <end position="36"/>
    </location>
</feature>
<keyword evidence="1" id="KW-1133">Transmembrane helix</keyword>
<keyword evidence="1" id="KW-0812">Transmembrane</keyword>
<keyword evidence="4" id="KW-1185">Reference proteome</keyword>
<organism evidence="3 4">
    <name type="scientific">Gordonia hankookensis</name>
    <dbReference type="NCBI Taxonomy" id="589403"/>
    <lineage>
        <taxon>Bacteria</taxon>
        <taxon>Bacillati</taxon>
        <taxon>Actinomycetota</taxon>
        <taxon>Actinomycetes</taxon>
        <taxon>Mycobacteriales</taxon>
        <taxon>Gordoniaceae</taxon>
        <taxon>Gordonia</taxon>
    </lineage>
</organism>
<dbReference type="InterPro" id="IPR016064">
    <property type="entry name" value="NAD/diacylglycerol_kinase_sf"/>
</dbReference>
<feature type="domain" description="DAGKc" evidence="2">
    <location>
        <begin position="131"/>
        <end position="258"/>
    </location>
</feature>
<feature type="transmembrane region" description="Helical" evidence="1">
    <location>
        <begin position="42"/>
        <end position="61"/>
    </location>
</feature>
<dbReference type="GO" id="GO:0016301">
    <property type="term" value="F:kinase activity"/>
    <property type="evidence" value="ECO:0007669"/>
    <property type="project" value="UniProtKB-KW"/>
</dbReference>
<feature type="transmembrane region" description="Helical" evidence="1">
    <location>
        <begin position="68"/>
        <end position="89"/>
    </location>
</feature>
<dbReference type="InterPro" id="IPR001206">
    <property type="entry name" value="Diacylglycerol_kinase_cat_dom"/>
</dbReference>
<evidence type="ECO:0000259" key="2">
    <source>
        <dbReference type="PROSITE" id="PS50146"/>
    </source>
</evidence>
<comment type="caution">
    <text evidence="3">The sequence shown here is derived from an EMBL/GenBank/DDBJ whole genome shotgun (WGS) entry which is preliminary data.</text>
</comment>
<protein>
    <submittedName>
        <fullName evidence="3">Diacylglycerol kinase</fullName>
    </submittedName>
</protein>